<protein>
    <recommendedName>
        <fullName evidence="2">ubiquitinyl hydrolase 1</fullName>
        <ecNumber evidence="2">3.4.19.12</ecNumber>
    </recommendedName>
</protein>
<dbReference type="InParanoid" id="C5K7I3"/>
<dbReference type="GeneID" id="9039781"/>
<evidence type="ECO:0000259" key="7">
    <source>
        <dbReference type="PROSITE" id="PS50802"/>
    </source>
</evidence>
<keyword evidence="6" id="KW-0788">Thiol protease</keyword>
<evidence type="ECO:0000256" key="4">
    <source>
        <dbReference type="ARBA" id="ARBA00022786"/>
    </source>
</evidence>
<accession>C5K7I3</accession>
<dbReference type="PROSITE" id="PS50802">
    <property type="entry name" value="OTU"/>
    <property type="match status" value="1"/>
</dbReference>
<sequence length="262" mass="29360">MATPQPTDDEILAQLAAIREEECASLPLISSPISVVDFTEKIRSSGAPTSFIVKLESLPKESKIRRIRPDGNCFYRAYACGILQIIKDHGQQTLPDNTTLSARFRTLVSKEGLQCCEAAGYPKFTVEDFMEAFLEEIDKLDDTGTTAAGEISSDNDAYIVTFLRCLSSSVLKLHREEYAPFLSPEYPTIDQYCATEVDPMYREADQLPIVALSRFLQFPVEIVYIDQSPETTPAKHTFPPTNPLNLPTVRLLYRPGHYDLLV</sequence>
<dbReference type="GO" id="GO:0006508">
    <property type="term" value="P:proteolysis"/>
    <property type="evidence" value="ECO:0007669"/>
    <property type="project" value="UniProtKB-KW"/>
</dbReference>
<name>C5K7I3_PERM5</name>
<evidence type="ECO:0000256" key="2">
    <source>
        <dbReference type="ARBA" id="ARBA00012759"/>
    </source>
</evidence>
<dbReference type="SUPFAM" id="SSF54001">
    <property type="entry name" value="Cysteine proteinases"/>
    <property type="match status" value="1"/>
</dbReference>
<dbReference type="CDD" id="cd22749">
    <property type="entry name" value="Otubain_C65"/>
    <property type="match status" value="1"/>
</dbReference>
<reference evidence="8 9" key="1">
    <citation type="submission" date="2008-07" db="EMBL/GenBank/DDBJ databases">
        <authorList>
            <person name="El-Sayed N."/>
            <person name="Caler E."/>
            <person name="Inman J."/>
            <person name="Amedeo P."/>
            <person name="Hass B."/>
            <person name="Wortman J."/>
        </authorList>
    </citation>
    <scope>NUCLEOTIDE SEQUENCE [LARGE SCALE GENOMIC DNA]</scope>
    <source>
        <strain evidence="9">ATCC 50983 / TXsc</strain>
    </source>
</reference>
<feature type="domain" description="OTU" evidence="7">
    <location>
        <begin position="62"/>
        <end position="262"/>
    </location>
</feature>
<dbReference type="PANTHER" id="PTHR12931:SF15">
    <property type="entry name" value="UBIQUITIN THIOESTERASE OTUBAIN-LIKE"/>
    <property type="match status" value="1"/>
</dbReference>
<dbReference type="InterPro" id="IPR019400">
    <property type="entry name" value="Peptidase_C65_otubain"/>
</dbReference>
<dbReference type="InterPro" id="IPR042468">
    <property type="entry name" value="Peptidase_C65_otubain_sub1"/>
</dbReference>
<dbReference type="Gene3D" id="1.20.1300.20">
    <property type="entry name" value="Peptidase C65 Otubain, subdomain 2"/>
    <property type="match status" value="1"/>
</dbReference>
<dbReference type="OMA" id="ADHVQIT"/>
<dbReference type="Pfam" id="PF10275">
    <property type="entry name" value="Peptidase_C65"/>
    <property type="match status" value="1"/>
</dbReference>
<evidence type="ECO:0000313" key="9">
    <source>
        <dbReference type="Proteomes" id="UP000007800"/>
    </source>
</evidence>
<dbReference type="GO" id="GO:0071108">
    <property type="term" value="P:protein K48-linked deubiquitination"/>
    <property type="evidence" value="ECO:0007669"/>
    <property type="project" value="TreeGrafter"/>
</dbReference>
<dbReference type="OrthoDB" id="18915at2759"/>
<gene>
    <name evidence="8" type="ORF">Pmar_PMAR012498</name>
</gene>
<dbReference type="InterPro" id="IPR003323">
    <property type="entry name" value="OTU_dom"/>
</dbReference>
<dbReference type="GO" id="GO:0043130">
    <property type="term" value="F:ubiquitin binding"/>
    <property type="evidence" value="ECO:0007669"/>
    <property type="project" value="TreeGrafter"/>
</dbReference>
<dbReference type="GO" id="GO:0005634">
    <property type="term" value="C:nucleus"/>
    <property type="evidence" value="ECO:0007669"/>
    <property type="project" value="TreeGrafter"/>
</dbReference>
<keyword evidence="9" id="KW-1185">Reference proteome</keyword>
<dbReference type="PANTHER" id="PTHR12931">
    <property type="entry name" value="UBIQUITIN THIOLESTERASE PROTEIN OTUB"/>
    <property type="match status" value="1"/>
</dbReference>
<evidence type="ECO:0000256" key="5">
    <source>
        <dbReference type="ARBA" id="ARBA00022801"/>
    </source>
</evidence>
<dbReference type="Proteomes" id="UP000007800">
    <property type="component" value="Unassembled WGS sequence"/>
</dbReference>
<evidence type="ECO:0000256" key="3">
    <source>
        <dbReference type="ARBA" id="ARBA00022670"/>
    </source>
</evidence>
<dbReference type="EC" id="3.4.19.12" evidence="2"/>
<evidence type="ECO:0000256" key="6">
    <source>
        <dbReference type="ARBA" id="ARBA00022807"/>
    </source>
</evidence>
<comment type="catalytic activity">
    <reaction evidence="1">
        <text>Thiol-dependent hydrolysis of ester, thioester, amide, peptide and isopeptide bonds formed by the C-terminal Gly of ubiquitin (a 76-residue protein attached to proteins as an intracellular targeting signal).</text>
        <dbReference type="EC" id="3.4.19.12"/>
    </reaction>
</comment>
<proteinExistence type="predicted"/>
<dbReference type="InterPro" id="IPR042467">
    <property type="entry name" value="Peptidase_C65_otubain_sub2"/>
</dbReference>
<organism evidence="9">
    <name type="scientific">Perkinsus marinus (strain ATCC 50983 / TXsc)</name>
    <dbReference type="NCBI Taxonomy" id="423536"/>
    <lineage>
        <taxon>Eukaryota</taxon>
        <taxon>Sar</taxon>
        <taxon>Alveolata</taxon>
        <taxon>Perkinsozoa</taxon>
        <taxon>Perkinsea</taxon>
        <taxon>Perkinsida</taxon>
        <taxon>Perkinsidae</taxon>
        <taxon>Perkinsus</taxon>
    </lineage>
</organism>
<keyword evidence="3" id="KW-0645">Protease</keyword>
<dbReference type="RefSeq" id="XP_002787721.1">
    <property type="nucleotide sequence ID" value="XM_002787675.1"/>
</dbReference>
<dbReference type="Gene3D" id="3.30.200.60">
    <property type="entry name" value="Peptidase C65 Otubain, subdomain 1"/>
    <property type="match status" value="1"/>
</dbReference>
<evidence type="ECO:0000256" key="1">
    <source>
        <dbReference type="ARBA" id="ARBA00000707"/>
    </source>
</evidence>
<keyword evidence="5" id="KW-0378">Hydrolase</keyword>
<dbReference type="GO" id="GO:0004843">
    <property type="term" value="F:cysteine-type deubiquitinase activity"/>
    <property type="evidence" value="ECO:0007669"/>
    <property type="project" value="UniProtKB-EC"/>
</dbReference>
<dbReference type="AlphaFoldDB" id="C5K7I3"/>
<evidence type="ECO:0000313" key="8">
    <source>
        <dbReference type="EMBL" id="EER19517.1"/>
    </source>
</evidence>
<keyword evidence="4" id="KW-0833">Ubl conjugation pathway</keyword>
<dbReference type="InterPro" id="IPR038765">
    <property type="entry name" value="Papain-like_cys_pep_sf"/>
</dbReference>
<dbReference type="EMBL" id="GG671079">
    <property type="protein sequence ID" value="EER19517.1"/>
    <property type="molecule type" value="Genomic_DNA"/>
</dbReference>